<dbReference type="Proteomes" id="UP001231189">
    <property type="component" value="Unassembled WGS sequence"/>
</dbReference>
<evidence type="ECO:0000313" key="2">
    <source>
        <dbReference type="EMBL" id="KAK1661264.1"/>
    </source>
</evidence>
<dbReference type="SUPFAM" id="SSF81383">
    <property type="entry name" value="F-box domain"/>
    <property type="match status" value="1"/>
</dbReference>
<comment type="caution">
    <text evidence="2">The sequence shown here is derived from an EMBL/GenBank/DDBJ whole genome shotgun (WGS) entry which is preliminary data.</text>
</comment>
<reference evidence="2" key="1">
    <citation type="submission" date="2023-07" db="EMBL/GenBank/DDBJ databases">
        <title>A chromosome-level genome assembly of Lolium multiflorum.</title>
        <authorList>
            <person name="Chen Y."/>
            <person name="Copetti D."/>
            <person name="Kolliker R."/>
            <person name="Studer B."/>
        </authorList>
    </citation>
    <scope>NUCLEOTIDE SEQUENCE</scope>
    <source>
        <strain evidence="2">02402/16</strain>
        <tissue evidence="2">Leaf</tissue>
    </source>
</reference>
<evidence type="ECO:0000313" key="3">
    <source>
        <dbReference type="Proteomes" id="UP001231189"/>
    </source>
</evidence>
<dbReference type="InterPro" id="IPR001810">
    <property type="entry name" value="F-box_dom"/>
</dbReference>
<name>A0AAD8SP58_LOLMU</name>
<feature type="domain" description="F-box" evidence="1">
    <location>
        <begin position="2"/>
        <end position="37"/>
    </location>
</feature>
<accession>A0AAD8SP58</accession>
<dbReference type="PANTHER" id="PTHR32133:SF266">
    <property type="entry name" value="F-BOX DOMAIN-CONTAINING PROTEIN"/>
    <property type="match status" value="1"/>
</dbReference>
<protein>
    <recommendedName>
        <fullName evidence="1">F-box domain-containing protein</fullName>
    </recommendedName>
</protein>
<dbReference type="Pfam" id="PF00646">
    <property type="entry name" value="F-box"/>
    <property type="match status" value="1"/>
</dbReference>
<dbReference type="InterPro" id="IPR036047">
    <property type="entry name" value="F-box-like_dom_sf"/>
</dbReference>
<organism evidence="2 3">
    <name type="scientific">Lolium multiflorum</name>
    <name type="common">Italian ryegrass</name>
    <name type="synonym">Lolium perenne subsp. multiflorum</name>
    <dbReference type="NCBI Taxonomy" id="4521"/>
    <lineage>
        <taxon>Eukaryota</taxon>
        <taxon>Viridiplantae</taxon>
        <taxon>Streptophyta</taxon>
        <taxon>Embryophyta</taxon>
        <taxon>Tracheophyta</taxon>
        <taxon>Spermatophyta</taxon>
        <taxon>Magnoliopsida</taxon>
        <taxon>Liliopsida</taxon>
        <taxon>Poales</taxon>
        <taxon>Poaceae</taxon>
        <taxon>BOP clade</taxon>
        <taxon>Pooideae</taxon>
        <taxon>Poodae</taxon>
        <taxon>Poeae</taxon>
        <taxon>Poeae Chloroplast Group 2 (Poeae type)</taxon>
        <taxon>Loliodinae</taxon>
        <taxon>Loliinae</taxon>
        <taxon>Lolium</taxon>
    </lineage>
</organism>
<evidence type="ECO:0000259" key="1">
    <source>
        <dbReference type="Pfam" id="PF00646"/>
    </source>
</evidence>
<sequence>MLREILLRLPPQPSSLPHASAVSKHWLGLVTDPRFLRQFYVHHRKPPTLGVFERSHEGIVFIPMLDCRSCPCQRPWVE</sequence>
<gene>
    <name evidence="2" type="ORF">QYE76_049423</name>
</gene>
<dbReference type="AlphaFoldDB" id="A0AAD8SP58"/>
<proteinExistence type="predicted"/>
<keyword evidence="3" id="KW-1185">Reference proteome</keyword>
<dbReference type="PANTHER" id="PTHR32133">
    <property type="entry name" value="OS07G0120400 PROTEIN"/>
    <property type="match status" value="1"/>
</dbReference>
<dbReference type="EMBL" id="JAUUTY010000003">
    <property type="protein sequence ID" value="KAK1661264.1"/>
    <property type="molecule type" value="Genomic_DNA"/>
</dbReference>